<organism evidence="3 4">
    <name type="scientific">Kyrpidia spormannii</name>
    <dbReference type="NCBI Taxonomy" id="2055160"/>
    <lineage>
        <taxon>Bacteria</taxon>
        <taxon>Bacillati</taxon>
        <taxon>Bacillota</taxon>
        <taxon>Bacilli</taxon>
        <taxon>Bacillales</taxon>
        <taxon>Alicyclobacillaceae</taxon>
        <taxon>Kyrpidia</taxon>
    </lineage>
</organism>
<name>A0A6F9E6U9_9BACL</name>
<reference evidence="3 4" key="1">
    <citation type="submission" date="2020-04" db="EMBL/GenBank/DDBJ databases">
        <authorList>
            <person name="Hogendoorn C."/>
        </authorList>
    </citation>
    <scope>NUCLEOTIDE SEQUENCE [LARGE SCALE GENOMIC DNA]</scope>
    <source>
        <strain evidence="3">COOX1</strain>
    </source>
</reference>
<dbReference type="EMBL" id="LR792683">
    <property type="protein sequence ID" value="CAB3392225.1"/>
    <property type="molecule type" value="Genomic_DNA"/>
</dbReference>
<dbReference type="InterPro" id="IPR011006">
    <property type="entry name" value="CheY-like_superfamily"/>
</dbReference>
<sequence length="125" mass="14218">MTHVLVVDDDPGITRFFQRFFAQRGVATSSAHTVEEFNLQLEKEFHLALVDIRFGPVDGVQLINQITRKHPHCASHHRIRLGEDRRAGHESRSPGFYRKALHRYRSTAAPTGCLFKATRSKPGRG</sequence>
<evidence type="ECO:0000259" key="2">
    <source>
        <dbReference type="PROSITE" id="PS50110"/>
    </source>
</evidence>
<dbReference type="AlphaFoldDB" id="A0A6F9E6U9"/>
<evidence type="ECO:0000313" key="4">
    <source>
        <dbReference type="Proteomes" id="UP000502196"/>
    </source>
</evidence>
<dbReference type="GO" id="GO:0000160">
    <property type="term" value="P:phosphorelay signal transduction system"/>
    <property type="evidence" value="ECO:0007669"/>
    <property type="project" value="InterPro"/>
</dbReference>
<evidence type="ECO:0000256" key="1">
    <source>
        <dbReference type="PROSITE-ProRule" id="PRU00169"/>
    </source>
</evidence>
<proteinExistence type="predicted"/>
<dbReference type="SUPFAM" id="SSF52172">
    <property type="entry name" value="CheY-like"/>
    <property type="match status" value="1"/>
</dbReference>
<accession>A0A6F9E6U9</accession>
<evidence type="ECO:0000313" key="3">
    <source>
        <dbReference type="EMBL" id="CAB3392225.1"/>
    </source>
</evidence>
<feature type="modified residue" description="4-aspartylphosphate" evidence="1">
    <location>
        <position position="51"/>
    </location>
</feature>
<feature type="domain" description="Response regulatory" evidence="2">
    <location>
        <begin position="3"/>
        <end position="125"/>
    </location>
</feature>
<dbReference type="Gene3D" id="3.40.50.2300">
    <property type="match status" value="1"/>
</dbReference>
<dbReference type="PROSITE" id="PS50110">
    <property type="entry name" value="RESPONSE_REGULATORY"/>
    <property type="match status" value="1"/>
</dbReference>
<protein>
    <recommendedName>
        <fullName evidence="2">Response regulatory domain-containing protein</fullName>
    </recommendedName>
</protein>
<gene>
    <name evidence="3" type="ORF">COOX1_1304</name>
</gene>
<dbReference type="InterPro" id="IPR001789">
    <property type="entry name" value="Sig_transdc_resp-reg_receiver"/>
</dbReference>
<dbReference type="Pfam" id="PF00072">
    <property type="entry name" value="Response_reg"/>
    <property type="match status" value="1"/>
</dbReference>
<dbReference type="Proteomes" id="UP000502196">
    <property type="component" value="Chromosome"/>
</dbReference>
<keyword evidence="1" id="KW-0597">Phosphoprotein</keyword>